<name>A0A2I4EZZ7_JUGRE</name>
<dbReference type="SUPFAM" id="SSF57756">
    <property type="entry name" value="Retrovirus zinc finger-like domains"/>
    <property type="match status" value="1"/>
</dbReference>
<dbReference type="OrthoDB" id="1305902at2759"/>
<sequence length="383" mass="44500">MAEEEQDGRRVGNHNRTLKDDLQPARTSSPSCIIQSLNANNFNFKPGMIPLIPHFHGMQSENPYLHIKEFEEVCSTFMDQTCAEEVIRLKLFHFSLKDKAKTWLNSLRPRSIGTWQEMQTEFLKKFFPMHRTNALKRQIMNFAQKDTETFYQCWGRFKDLLNACPHHTYENWRIISFFYEGLQPKMRQFVETMYNGEFFNKEPEEAFEYFDYLSENAQSWDVSDAYDRTEPLKITGGGKYNLREVDDLHARVSMLSKKLETIDTNKVNEVQVIQKIPKKCNICEEIGHVTSDCPTIPAFKEVLLDQSNSVNFISKSFPASLGPPQYPAASHFGQRRNLEETVQQMGRTLQQFMQGQAAINTQNAQTFNDIRRTLTKISATLSI</sequence>
<proteinExistence type="predicted"/>
<evidence type="ECO:0000256" key="1">
    <source>
        <dbReference type="SAM" id="MobiDB-lite"/>
    </source>
</evidence>
<dbReference type="PANTHER" id="PTHR33223:SF11">
    <property type="entry name" value="ELEMENT PROTEIN, PUTATIVE-RELATED"/>
    <property type="match status" value="1"/>
</dbReference>
<dbReference type="PANTHER" id="PTHR33223">
    <property type="entry name" value="CCHC-TYPE DOMAIN-CONTAINING PROTEIN"/>
    <property type="match status" value="1"/>
</dbReference>
<evidence type="ECO:0000313" key="3">
    <source>
        <dbReference type="RefSeq" id="XP_018824964.1"/>
    </source>
</evidence>
<keyword evidence="2" id="KW-1185">Reference proteome</keyword>
<dbReference type="InterPro" id="IPR036875">
    <property type="entry name" value="Znf_CCHC_sf"/>
</dbReference>
<accession>A0A2I4EZZ7</accession>
<dbReference type="KEGG" id="jre:108994281"/>
<dbReference type="Proteomes" id="UP000235220">
    <property type="component" value="Chromosome 6"/>
</dbReference>
<dbReference type="GeneID" id="108994281"/>
<feature type="region of interest" description="Disordered" evidence="1">
    <location>
        <begin position="1"/>
        <end position="27"/>
    </location>
</feature>
<reference evidence="3" key="1">
    <citation type="submission" date="2025-08" db="UniProtKB">
        <authorList>
            <consortium name="RefSeq"/>
        </authorList>
    </citation>
    <scope>IDENTIFICATION</scope>
    <source>
        <tissue evidence="3">Leaves</tissue>
    </source>
</reference>
<dbReference type="InterPro" id="IPR005162">
    <property type="entry name" value="Retrotrans_gag_dom"/>
</dbReference>
<evidence type="ECO:0000313" key="2">
    <source>
        <dbReference type="Proteomes" id="UP000235220"/>
    </source>
</evidence>
<dbReference type="Pfam" id="PF03732">
    <property type="entry name" value="Retrotrans_gag"/>
    <property type="match status" value="1"/>
</dbReference>
<dbReference type="GO" id="GO:0008270">
    <property type="term" value="F:zinc ion binding"/>
    <property type="evidence" value="ECO:0007669"/>
    <property type="project" value="InterPro"/>
</dbReference>
<dbReference type="GO" id="GO:0003676">
    <property type="term" value="F:nucleic acid binding"/>
    <property type="evidence" value="ECO:0007669"/>
    <property type="project" value="InterPro"/>
</dbReference>
<dbReference type="Gramene" id="Jr06_11090_p1">
    <property type="protein sequence ID" value="cds.Jr06_11090_p1"/>
    <property type="gene ID" value="Jr06_11090"/>
</dbReference>
<organism evidence="2 3">
    <name type="scientific">Juglans regia</name>
    <name type="common">English walnut</name>
    <dbReference type="NCBI Taxonomy" id="51240"/>
    <lineage>
        <taxon>Eukaryota</taxon>
        <taxon>Viridiplantae</taxon>
        <taxon>Streptophyta</taxon>
        <taxon>Embryophyta</taxon>
        <taxon>Tracheophyta</taxon>
        <taxon>Spermatophyta</taxon>
        <taxon>Magnoliopsida</taxon>
        <taxon>eudicotyledons</taxon>
        <taxon>Gunneridae</taxon>
        <taxon>Pentapetalae</taxon>
        <taxon>rosids</taxon>
        <taxon>fabids</taxon>
        <taxon>Fagales</taxon>
        <taxon>Juglandaceae</taxon>
        <taxon>Juglans</taxon>
    </lineage>
</organism>
<gene>
    <name evidence="3" type="primary">LOC108994281</name>
</gene>
<protein>
    <submittedName>
        <fullName evidence="3">Uncharacterized protein LOC108994281</fullName>
    </submittedName>
</protein>
<dbReference type="RefSeq" id="XP_018824964.1">
    <property type="nucleotide sequence ID" value="XM_018969419.1"/>
</dbReference>
<dbReference type="AlphaFoldDB" id="A0A2I4EZZ7"/>